<keyword evidence="1 6" id="KW-0963">Cytoplasm</keyword>
<keyword evidence="3 6" id="KW-0489">Methyltransferase</keyword>
<comment type="function">
    <text evidence="6">Specifically methylates the guanine in position 1835 (m2G1835) of 23S rRNA.</text>
</comment>
<dbReference type="SUPFAM" id="SSF53335">
    <property type="entry name" value="S-adenosyl-L-methionine-dependent methyltransferases"/>
    <property type="match status" value="1"/>
</dbReference>
<protein>
    <recommendedName>
        <fullName evidence="6">Ribosomal RNA large subunit methyltransferase G</fullName>
        <ecNumber evidence="6">2.1.1.174</ecNumber>
    </recommendedName>
    <alternativeName>
        <fullName evidence="6">23S rRNA m2G1835 methyltransferase</fullName>
    </alternativeName>
    <alternativeName>
        <fullName evidence="6">rRNA (guanine-N(2)-)-methyltransferase RlmG</fullName>
    </alternativeName>
</protein>
<dbReference type="InterPro" id="IPR007848">
    <property type="entry name" value="Small_mtfrase_dom"/>
</dbReference>
<feature type="domain" description="RlmG N-terminal" evidence="8">
    <location>
        <begin position="3"/>
        <end position="180"/>
    </location>
</feature>
<dbReference type="InterPro" id="IPR058679">
    <property type="entry name" value="RlmG_N"/>
</dbReference>
<keyword evidence="4 6" id="KW-0808">Transferase</keyword>
<dbReference type="PANTHER" id="PTHR47816:SF5">
    <property type="entry name" value="RIBOSOMAL RNA LARGE SUBUNIT METHYLTRANSFERASE G"/>
    <property type="match status" value="1"/>
</dbReference>
<evidence type="ECO:0000259" key="8">
    <source>
        <dbReference type="Pfam" id="PF26049"/>
    </source>
</evidence>
<name>A0A249W3K9_VIBPH</name>
<evidence type="ECO:0000256" key="2">
    <source>
        <dbReference type="ARBA" id="ARBA00022552"/>
    </source>
</evidence>
<accession>A0A249W3K9</accession>
<evidence type="ECO:0000313" key="9">
    <source>
        <dbReference type="EMBL" id="ASZ51340.1"/>
    </source>
</evidence>
<sequence length="385" mass="43112">MKTELNLHGRSLTLHRFPKRSNETLQAWDAGDEYLINHVEEMALPDHQNIVVINDNFGALACWFSEKHHVTFMSDSFVSHKGAQKNLEDNQCNKVAFLTTMDSIPANTDLVLVQLPKSNRHLVWILSQLRKVLPTACPVIAVNKAKEIHTSTLKLFEKYLGETKTSLAWKKHRLVFSQANAEPRIEVDPITAWGVEGEHIQLKNLPNVYSGESLDLGARFMLQHIPQDASINHIIDLGCGNGVLSVKAGQLNPNVRVTCVDESFMALESAKQNLLDNLGEGRDIQCVANNCLDGFKPDSCDLIMCNPPFHQQQAITDHIAWQMFCDAKQILNQNGKLLVIGNRHLGYDAKLKRLFGDKNVKLIASNNKFVILQATKNPAKLSAKQ</sequence>
<dbReference type="EMBL" id="LHQV01000022">
    <property type="protein sequence ID" value="OQJ96854.1"/>
    <property type="molecule type" value="Genomic_DNA"/>
</dbReference>
<evidence type="ECO:0000313" key="10">
    <source>
        <dbReference type="EMBL" id="OQJ96854.1"/>
    </source>
</evidence>
<evidence type="ECO:0000256" key="1">
    <source>
        <dbReference type="ARBA" id="ARBA00022490"/>
    </source>
</evidence>
<evidence type="ECO:0000313" key="11">
    <source>
        <dbReference type="Proteomes" id="UP000191946"/>
    </source>
</evidence>
<dbReference type="InterPro" id="IPR046977">
    <property type="entry name" value="RsmC/RlmG"/>
</dbReference>
<dbReference type="GO" id="GO:0052916">
    <property type="term" value="F:23S rRNA (guanine(1835)-N(2))-methyltransferase activity"/>
    <property type="evidence" value="ECO:0007669"/>
    <property type="project" value="UniProtKB-EC"/>
</dbReference>
<comment type="similarity">
    <text evidence="6">Belongs to the methyltransferase superfamily. RlmG family.</text>
</comment>
<evidence type="ECO:0000256" key="5">
    <source>
        <dbReference type="ARBA" id="ARBA00022691"/>
    </source>
</evidence>
<evidence type="ECO:0000256" key="4">
    <source>
        <dbReference type="ARBA" id="ARBA00022679"/>
    </source>
</evidence>
<dbReference type="Gene3D" id="3.40.50.150">
    <property type="entry name" value="Vaccinia Virus protein VP39"/>
    <property type="match status" value="2"/>
</dbReference>
<dbReference type="CDD" id="cd02440">
    <property type="entry name" value="AdoMet_MTases"/>
    <property type="match status" value="1"/>
</dbReference>
<organism evidence="9">
    <name type="scientific">Vibrio parahaemolyticus</name>
    <dbReference type="NCBI Taxonomy" id="670"/>
    <lineage>
        <taxon>Bacteria</taxon>
        <taxon>Pseudomonadati</taxon>
        <taxon>Pseudomonadota</taxon>
        <taxon>Gammaproteobacteria</taxon>
        <taxon>Vibrionales</taxon>
        <taxon>Vibrionaceae</taxon>
        <taxon>Vibrio</taxon>
    </lineage>
</organism>
<dbReference type="InterPro" id="IPR029063">
    <property type="entry name" value="SAM-dependent_MTases_sf"/>
</dbReference>
<reference evidence="9" key="2">
    <citation type="submission" date="2017-09" db="EMBL/GenBank/DDBJ databases">
        <authorList>
            <person name="Ehlers B."/>
            <person name="Leendertz F.H."/>
        </authorList>
    </citation>
    <scope>NUCLEOTIDE SEQUENCE</scope>
    <source>
        <strain evidence="9">MAVP-26</strain>
    </source>
</reference>
<dbReference type="GO" id="GO:0005737">
    <property type="term" value="C:cytoplasm"/>
    <property type="evidence" value="ECO:0007669"/>
    <property type="project" value="UniProtKB-SubCell"/>
</dbReference>
<gene>
    <name evidence="6" type="primary">rlmG</name>
    <name evidence="10" type="ORF">AKG60_22705</name>
    <name evidence="9" type="ORF">YA91_12570</name>
</gene>
<comment type="subcellular location">
    <subcellularLocation>
        <location evidence="6">Cytoplasm</location>
    </subcellularLocation>
</comment>
<reference evidence="10 11" key="1">
    <citation type="submission" date="2015-08" db="EMBL/GenBank/DDBJ databases">
        <title>Draft Genome Sequences of Vibrio parahaemolyticus Strains.</title>
        <authorList>
            <person name="Gonzalez-Escalona N."/>
            <person name="DePaola A."/>
        </authorList>
    </citation>
    <scope>NUCLEOTIDE SEQUENCE [LARGE SCALE GENOMIC DNA]</scope>
    <source>
        <strain evidence="10 11">CFSAN001621</strain>
    </source>
</reference>
<dbReference type="PIRSF" id="PIRSF037565">
    <property type="entry name" value="RRNA_m2G_Mtase_RsmD_prd"/>
    <property type="match status" value="1"/>
</dbReference>
<evidence type="ECO:0000259" key="7">
    <source>
        <dbReference type="Pfam" id="PF05175"/>
    </source>
</evidence>
<dbReference type="InterPro" id="IPR017237">
    <property type="entry name" value="RLMG"/>
</dbReference>
<keyword evidence="2 6" id="KW-0698">rRNA processing</keyword>
<evidence type="ECO:0000256" key="6">
    <source>
        <dbReference type="HAMAP-Rule" id="MF_01859"/>
    </source>
</evidence>
<dbReference type="PANTHER" id="PTHR47816">
    <property type="entry name" value="RIBOSOMAL RNA SMALL SUBUNIT METHYLTRANSFERASE C"/>
    <property type="match status" value="1"/>
</dbReference>
<dbReference type="Proteomes" id="UP000191946">
    <property type="component" value="Unassembled WGS sequence"/>
</dbReference>
<dbReference type="Pfam" id="PF05175">
    <property type="entry name" value="MTS"/>
    <property type="match status" value="1"/>
</dbReference>
<keyword evidence="5 6" id="KW-0949">S-adenosyl-L-methionine</keyword>
<dbReference type="RefSeq" id="WP_005494211.1">
    <property type="nucleotide sequence ID" value="NZ_CP023248.2"/>
</dbReference>
<dbReference type="AlphaFoldDB" id="A0A249W3K9"/>
<evidence type="ECO:0000256" key="3">
    <source>
        <dbReference type="ARBA" id="ARBA00022603"/>
    </source>
</evidence>
<keyword evidence="11" id="KW-1185">Reference proteome</keyword>
<dbReference type="EC" id="2.1.1.174" evidence="6"/>
<dbReference type="EMBL" id="CP023248">
    <property type="protein sequence ID" value="ASZ51340.1"/>
    <property type="molecule type" value="Genomic_DNA"/>
</dbReference>
<proteinExistence type="inferred from homology"/>
<feature type="domain" description="Methyltransferase small" evidence="7">
    <location>
        <begin position="200"/>
        <end position="373"/>
    </location>
</feature>
<dbReference type="Pfam" id="PF26049">
    <property type="entry name" value="RLMG_N"/>
    <property type="match status" value="1"/>
</dbReference>
<comment type="catalytic activity">
    <reaction evidence="6">
        <text>guanosine(1835) in 23S rRNA + S-adenosyl-L-methionine = N(2)-methylguanosine(1835) in 23S rRNA + S-adenosyl-L-homocysteine + H(+)</text>
        <dbReference type="Rhea" id="RHEA:42744"/>
        <dbReference type="Rhea" id="RHEA-COMP:10217"/>
        <dbReference type="Rhea" id="RHEA-COMP:10218"/>
        <dbReference type="ChEBI" id="CHEBI:15378"/>
        <dbReference type="ChEBI" id="CHEBI:57856"/>
        <dbReference type="ChEBI" id="CHEBI:59789"/>
        <dbReference type="ChEBI" id="CHEBI:74269"/>
        <dbReference type="ChEBI" id="CHEBI:74481"/>
        <dbReference type="EC" id="2.1.1.174"/>
    </reaction>
</comment>
<dbReference type="HAMAP" id="MF_01859">
    <property type="entry name" value="23SrRNA_methyltr_G"/>
    <property type="match status" value="1"/>
</dbReference>